<comment type="caution">
    <text evidence="1">The sequence shown here is derived from an EMBL/GenBank/DDBJ whole genome shotgun (WGS) entry which is preliminary data.</text>
</comment>
<organism evidence="1 2">
    <name type="scientific">Devosia oryzisoli</name>
    <dbReference type="NCBI Taxonomy" id="2774138"/>
    <lineage>
        <taxon>Bacteria</taxon>
        <taxon>Pseudomonadati</taxon>
        <taxon>Pseudomonadota</taxon>
        <taxon>Alphaproteobacteria</taxon>
        <taxon>Hyphomicrobiales</taxon>
        <taxon>Devosiaceae</taxon>
        <taxon>Devosia</taxon>
    </lineage>
</organism>
<dbReference type="EMBL" id="JACYFU010000001">
    <property type="protein sequence ID" value="MBD8064203.1"/>
    <property type="molecule type" value="Genomic_DNA"/>
</dbReference>
<reference evidence="1" key="1">
    <citation type="submission" date="2020-09" db="EMBL/GenBank/DDBJ databases">
        <title>Genome seq and assembly of Devosia sp.</title>
        <authorList>
            <person name="Chhetri G."/>
        </authorList>
    </citation>
    <scope>NUCLEOTIDE SEQUENCE</scope>
    <source>
        <strain evidence="1">PTR5</strain>
    </source>
</reference>
<dbReference type="AlphaFoldDB" id="A0A927IRZ0"/>
<name>A0A927IRZ0_9HYPH</name>
<gene>
    <name evidence="1" type="ORF">IC608_01770</name>
</gene>
<evidence type="ECO:0000313" key="2">
    <source>
        <dbReference type="Proteomes" id="UP000654108"/>
    </source>
</evidence>
<evidence type="ECO:0000313" key="1">
    <source>
        <dbReference type="EMBL" id="MBD8064203.1"/>
    </source>
</evidence>
<keyword evidence="2" id="KW-1185">Reference proteome</keyword>
<accession>A0A927IRZ0</accession>
<sequence length="66" mass="7621">MPEEVRVALAARGLTDLYAARPAYQRNDYLMWINSAKRAETKAKRLAQMLDELERGGVYMNMKWTG</sequence>
<protein>
    <submittedName>
        <fullName evidence="1">YdeI/OmpD-associated family protein</fullName>
    </submittedName>
</protein>
<dbReference type="Pfam" id="PF13376">
    <property type="entry name" value="OmdA"/>
    <property type="match status" value="1"/>
</dbReference>
<proteinExistence type="predicted"/>
<dbReference type="Proteomes" id="UP000654108">
    <property type="component" value="Unassembled WGS sequence"/>
</dbReference>